<evidence type="ECO:0000313" key="2">
    <source>
        <dbReference type="EMBL" id="PNY26695.1"/>
    </source>
</evidence>
<evidence type="ECO:0000256" key="1">
    <source>
        <dbReference type="SAM" id="MobiDB-lite"/>
    </source>
</evidence>
<sequence>MASSRHRAAVGLAATSNLGCHSAATTSSRPIRNPRPRESVSDAWSEALDTGTLRRIYPCASTRGASQGASRGGFWWWYGVAACP</sequence>
<gene>
    <name evidence="2" type="ORF">TCAP_03373</name>
</gene>
<name>A0A2K3QGQ6_9HYPO</name>
<dbReference type="Proteomes" id="UP000236621">
    <property type="component" value="Unassembled WGS sequence"/>
</dbReference>
<feature type="region of interest" description="Disordered" evidence="1">
    <location>
        <begin position="21"/>
        <end position="42"/>
    </location>
</feature>
<dbReference type="EMBL" id="NRSZ01000511">
    <property type="protein sequence ID" value="PNY26695.1"/>
    <property type="molecule type" value="Genomic_DNA"/>
</dbReference>
<feature type="compositionally biased region" description="Polar residues" evidence="1">
    <location>
        <begin position="21"/>
        <end position="30"/>
    </location>
</feature>
<keyword evidence="3" id="KW-1185">Reference proteome</keyword>
<comment type="caution">
    <text evidence="2">The sequence shown here is derived from an EMBL/GenBank/DDBJ whole genome shotgun (WGS) entry which is preliminary data.</text>
</comment>
<accession>A0A2K3QGQ6</accession>
<organism evidence="2 3">
    <name type="scientific">Tolypocladium capitatum</name>
    <dbReference type="NCBI Taxonomy" id="45235"/>
    <lineage>
        <taxon>Eukaryota</taxon>
        <taxon>Fungi</taxon>
        <taxon>Dikarya</taxon>
        <taxon>Ascomycota</taxon>
        <taxon>Pezizomycotina</taxon>
        <taxon>Sordariomycetes</taxon>
        <taxon>Hypocreomycetidae</taxon>
        <taxon>Hypocreales</taxon>
        <taxon>Ophiocordycipitaceae</taxon>
        <taxon>Tolypocladium</taxon>
    </lineage>
</organism>
<dbReference type="AlphaFoldDB" id="A0A2K3QGQ6"/>
<evidence type="ECO:0000313" key="3">
    <source>
        <dbReference type="Proteomes" id="UP000236621"/>
    </source>
</evidence>
<proteinExistence type="predicted"/>
<reference evidence="2 3" key="1">
    <citation type="submission" date="2017-08" db="EMBL/GenBank/DDBJ databases">
        <title>Harnessing the power of phylogenomics to disentangle the directionality and signatures of interkingdom host jumping in the parasitic fungal genus Tolypocladium.</title>
        <authorList>
            <person name="Quandt C.A."/>
            <person name="Patterson W."/>
            <person name="Spatafora J.W."/>
        </authorList>
    </citation>
    <scope>NUCLEOTIDE SEQUENCE [LARGE SCALE GENOMIC DNA]</scope>
    <source>
        <strain evidence="2 3">CBS 113982</strain>
    </source>
</reference>
<protein>
    <submittedName>
        <fullName evidence="2">Uncharacterized protein</fullName>
    </submittedName>
</protein>